<keyword evidence="2" id="KW-1185">Reference proteome</keyword>
<proteinExistence type="predicted"/>
<sequence length="63" mass="7406">MRTFHDRTSCFRLRKGCDKQEDSNSVSNFRNSEPLKNALKAKGLRLCFQFKLGLLIRSLMVWI</sequence>
<organism evidence="1 2">
    <name type="scientific">Helianthus annuus</name>
    <name type="common">Common sunflower</name>
    <dbReference type="NCBI Taxonomy" id="4232"/>
    <lineage>
        <taxon>Eukaryota</taxon>
        <taxon>Viridiplantae</taxon>
        <taxon>Streptophyta</taxon>
        <taxon>Embryophyta</taxon>
        <taxon>Tracheophyta</taxon>
        <taxon>Spermatophyta</taxon>
        <taxon>Magnoliopsida</taxon>
        <taxon>eudicotyledons</taxon>
        <taxon>Gunneridae</taxon>
        <taxon>Pentapetalae</taxon>
        <taxon>asterids</taxon>
        <taxon>campanulids</taxon>
        <taxon>Asterales</taxon>
        <taxon>Asteraceae</taxon>
        <taxon>Asteroideae</taxon>
        <taxon>Heliantheae alliance</taxon>
        <taxon>Heliantheae</taxon>
        <taxon>Helianthus</taxon>
    </lineage>
</organism>
<dbReference type="InParanoid" id="A0A251UQ09"/>
<dbReference type="AlphaFoldDB" id="A0A251UQ09"/>
<gene>
    <name evidence="1" type="ORF">HannXRQ_Chr05g0142291</name>
</gene>
<dbReference type="EMBL" id="CM007894">
    <property type="protein sequence ID" value="OTG24946.1"/>
    <property type="molecule type" value="Genomic_DNA"/>
</dbReference>
<reference evidence="2" key="1">
    <citation type="journal article" date="2017" name="Nature">
        <title>The sunflower genome provides insights into oil metabolism, flowering and Asterid evolution.</title>
        <authorList>
            <person name="Badouin H."/>
            <person name="Gouzy J."/>
            <person name="Grassa C.J."/>
            <person name="Murat F."/>
            <person name="Staton S.E."/>
            <person name="Cottret L."/>
            <person name="Lelandais-Briere C."/>
            <person name="Owens G.L."/>
            <person name="Carrere S."/>
            <person name="Mayjonade B."/>
            <person name="Legrand L."/>
            <person name="Gill N."/>
            <person name="Kane N.C."/>
            <person name="Bowers J.E."/>
            <person name="Hubner S."/>
            <person name="Bellec A."/>
            <person name="Berard A."/>
            <person name="Berges H."/>
            <person name="Blanchet N."/>
            <person name="Boniface M.C."/>
            <person name="Brunel D."/>
            <person name="Catrice O."/>
            <person name="Chaidir N."/>
            <person name="Claudel C."/>
            <person name="Donnadieu C."/>
            <person name="Faraut T."/>
            <person name="Fievet G."/>
            <person name="Helmstetter N."/>
            <person name="King M."/>
            <person name="Knapp S.J."/>
            <person name="Lai Z."/>
            <person name="Le Paslier M.C."/>
            <person name="Lippi Y."/>
            <person name="Lorenzon L."/>
            <person name="Mandel J.R."/>
            <person name="Marage G."/>
            <person name="Marchand G."/>
            <person name="Marquand E."/>
            <person name="Bret-Mestries E."/>
            <person name="Morien E."/>
            <person name="Nambeesan S."/>
            <person name="Nguyen T."/>
            <person name="Pegot-Espagnet P."/>
            <person name="Pouilly N."/>
            <person name="Raftis F."/>
            <person name="Sallet E."/>
            <person name="Schiex T."/>
            <person name="Thomas J."/>
            <person name="Vandecasteele C."/>
            <person name="Vares D."/>
            <person name="Vear F."/>
            <person name="Vautrin S."/>
            <person name="Crespi M."/>
            <person name="Mangin B."/>
            <person name="Burke J.M."/>
            <person name="Salse J."/>
            <person name="Munos S."/>
            <person name="Vincourt P."/>
            <person name="Rieseberg L.H."/>
            <person name="Langlade N.B."/>
        </authorList>
    </citation>
    <scope>NUCLEOTIDE SEQUENCE [LARGE SCALE GENOMIC DNA]</scope>
    <source>
        <strain evidence="2">cv. SF193</strain>
    </source>
</reference>
<evidence type="ECO:0000313" key="1">
    <source>
        <dbReference type="EMBL" id="OTG24946.1"/>
    </source>
</evidence>
<name>A0A251UQ09_HELAN</name>
<protein>
    <submittedName>
        <fullName evidence="1">Uncharacterized protein</fullName>
    </submittedName>
</protein>
<dbReference type="Proteomes" id="UP000215914">
    <property type="component" value="Chromosome 5"/>
</dbReference>
<accession>A0A251UQ09</accession>
<evidence type="ECO:0000313" key="2">
    <source>
        <dbReference type="Proteomes" id="UP000215914"/>
    </source>
</evidence>